<proteinExistence type="predicted"/>
<protein>
    <recommendedName>
        <fullName evidence="4">Transcription elongation factor GreA/GreB C-terminal domain-containing protein</fullName>
    </recommendedName>
</protein>
<feature type="compositionally biased region" description="Acidic residues" evidence="1">
    <location>
        <begin position="41"/>
        <end position="52"/>
    </location>
</feature>
<keyword evidence="3" id="KW-1185">Reference proteome</keyword>
<accession>A0ABQ6HVN9</accession>
<name>A0ABQ6HVN9_9MICO</name>
<sequence length="163" mass="17039">MADATKPSSTQTTMDADAKAEVKKALLAAARAQLRASEGGADAEESAAELDQDSSFSVDEQSQADEAGAVTRLFEAVSDRQQDDVVAIETLDVAPTDVVRPGAIVGFGGARYVVGVVSTAVRCGGESYEGLSTDSPIYAEIEGLHLGDSFTFRDTKQTIDFLA</sequence>
<evidence type="ECO:0008006" key="4">
    <source>
        <dbReference type="Google" id="ProtNLM"/>
    </source>
</evidence>
<organism evidence="2 3">
    <name type="scientific">Arsenicicoccus piscis</name>
    <dbReference type="NCBI Taxonomy" id="673954"/>
    <lineage>
        <taxon>Bacteria</taxon>
        <taxon>Bacillati</taxon>
        <taxon>Actinomycetota</taxon>
        <taxon>Actinomycetes</taxon>
        <taxon>Micrococcales</taxon>
        <taxon>Intrasporangiaceae</taxon>
        <taxon>Arsenicicoccus</taxon>
    </lineage>
</organism>
<evidence type="ECO:0000256" key="1">
    <source>
        <dbReference type="SAM" id="MobiDB-lite"/>
    </source>
</evidence>
<evidence type="ECO:0000313" key="3">
    <source>
        <dbReference type="Proteomes" id="UP001157109"/>
    </source>
</evidence>
<dbReference type="RefSeq" id="WP_241443514.1">
    <property type="nucleotide sequence ID" value="NZ_BSUJ01000001.1"/>
</dbReference>
<dbReference type="Proteomes" id="UP001157109">
    <property type="component" value="Unassembled WGS sequence"/>
</dbReference>
<reference evidence="3" key="1">
    <citation type="journal article" date="2019" name="Int. J. Syst. Evol. Microbiol.">
        <title>The Global Catalogue of Microorganisms (GCM) 10K type strain sequencing project: providing services to taxonomists for standard genome sequencing and annotation.</title>
        <authorList>
            <consortium name="The Broad Institute Genomics Platform"/>
            <consortium name="The Broad Institute Genome Sequencing Center for Infectious Disease"/>
            <person name="Wu L."/>
            <person name="Ma J."/>
        </authorList>
    </citation>
    <scope>NUCLEOTIDE SEQUENCE [LARGE SCALE GENOMIC DNA]</scope>
    <source>
        <strain evidence="3">NBRC 105830</strain>
    </source>
</reference>
<feature type="region of interest" description="Disordered" evidence="1">
    <location>
        <begin position="36"/>
        <end position="64"/>
    </location>
</feature>
<comment type="caution">
    <text evidence="2">The sequence shown here is derived from an EMBL/GenBank/DDBJ whole genome shotgun (WGS) entry which is preliminary data.</text>
</comment>
<gene>
    <name evidence="2" type="ORF">GCM10025862_36250</name>
</gene>
<evidence type="ECO:0000313" key="2">
    <source>
        <dbReference type="EMBL" id="GMA21604.1"/>
    </source>
</evidence>
<dbReference type="EMBL" id="BSUJ01000001">
    <property type="protein sequence ID" value="GMA21604.1"/>
    <property type="molecule type" value="Genomic_DNA"/>
</dbReference>